<dbReference type="Gene3D" id="3.40.50.300">
    <property type="entry name" value="P-loop containing nucleotide triphosphate hydrolases"/>
    <property type="match status" value="1"/>
</dbReference>
<keyword evidence="6" id="KW-0472">Membrane</keyword>
<feature type="transmembrane region" description="Helical" evidence="6">
    <location>
        <begin position="689"/>
        <end position="722"/>
    </location>
</feature>
<keyword evidence="6" id="KW-1133">Transmembrane helix</keyword>
<feature type="compositionally biased region" description="Basic and acidic residues" evidence="5">
    <location>
        <begin position="319"/>
        <end position="371"/>
    </location>
</feature>
<accession>A0A7S3ZEB5</accession>
<dbReference type="CDD" id="cd00878">
    <property type="entry name" value="Arf_Arl"/>
    <property type="match status" value="1"/>
</dbReference>
<feature type="compositionally biased region" description="Basic and acidic residues" evidence="5">
    <location>
        <begin position="290"/>
        <end position="305"/>
    </location>
</feature>
<keyword evidence="2 3" id="KW-0342">GTP-binding</keyword>
<proteinExistence type="predicted"/>
<feature type="compositionally biased region" description="Basic and acidic residues" evidence="5">
    <location>
        <begin position="512"/>
        <end position="527"/>
    </location>
</feature>
<feature type="compositionally biased region" description="Basic and acidic residues" evidence="5">
    <location>
        <begin position="387"/>
        <end position="416"/>
    </location>
</feature>
<feature type="compositionally biased region" description="Basic and acidic residues" evidence="5">
    <location>
        <begin position="539"/>
        <end position="555"/>
    </location>
</feature>
<evidence type="ECO:0000313" key="7">
    <source>
        <dbReference type="EMBL" id="CAE0680392.1"/>
    </source>
</evidence>
<keyword evidence="4" id="KW-0479">Metal-binding</keyword>
<feature type="binding site" evidence="3">
    <location>
        <begin position="206"/>
        <end position="209"/>
    </location>
    <ligand>
        <name>GTP</name>
        <dbReference type="ChEBI" id="CHEBI:37565"/>
    </ligand>
</feature>
<feature type="binding site" evidence="3">
    <location>
        <begin position="106"/>
        <end position="113"/>
    </location>
    <ligand>
        <name>GTP</name>
        <dbReference type="ChEBI" id="CHEBI:37565"/>
    </ligand>
</feature>
<dbReference type="InterPro" id="IPR024156">
    <property type="entry name" value="Small_GTPase_ARF"/>
</dbReference>
<keyword evidence="4" id="KW-0460">Magnesium</keyword>
<dbReference type="SMART" id="SM00178">
    <property type="entry name" value="SAR"/>
    <property type="match status" value="1"/>
</dbReference>
<evidence type="ECO:0000256" key="6">
    <source>
        <dbReference type="SAM" id="Phobius"/>
    </source>
</evidence>
<sequence>MKPMQRPAGYVYLDNGRPILTGHKRKNVVVDLHKLVPMGKAAKVLGSMKSNIIEAQKPGCHRRQKVQMNLRSIVPTGKAAKLLGGGLQEHPDSEDHVAEAEILVLGLRKSGKSTLLSRLGRVETISPFVGFKYERVQANRLSFIAWTVGTKRKIKPIWRSPNDKTGVVFLLDASDRDNLEKAKDELYKFMYSDPTMRRLPHLILANKMDKEGAMSSKEIIQRLGLEEVHDRRWHCRGTSIKQNVAEGFGWLTSALDVSLGALGYSGSKKICYESSREFLALTELEEKCNEERARQRERRRAERKKEGRRRPRRRRGRGRSCEEKHREWKRSERKTQQRVGVRFERNQEYPFDGKDAEEEMSKSSDGMEKKTVKSRFARGYEIKAHNRECKRVDGRSESSDDTEHMEQKQKLMHDADSGESVAGALESIPSELDAAEMMEEPKKEDLFDKLFDRSDTVPGSIASGNSGRKESEKLDSSPFQSPAPRPALPSPEKSPHALSKQPPTEEPQGDSTCERVQDDREQIKSDAEGFGSRADGEEEAKLGDGHQAVDEDKGPMKKAIHAEDVENHVAENAENHIDAERDAMFSQLHAKMQQLIAEHQIEIAKLRAEVCRERKTHRHELEEEKQKLREDMERAFEEEKNKLSALIDQGQARRLGGGGRNEDDSSSNQVLTLITREDNGDDFPSPVAAFLMLSILIFPMAAIKLTLVILLTICLLVLCMGVPDGKAKRAKQRSIAGGRELSRQRV</sequence>
<feature type="compositionally biased region" description="Basic residues" evidence="5">
    <location>
        <begin position="306"/>
        <end position="318"/>
    </location>
</feature>
<dbReference type="EMBL" id="HBIV01045951">
    <property type="protein sequence ID" value="CAE0680392.1"/>
    <property type="molecule type" value="Transcribed_RNA"/>
</dbReference>
<dbReference type="AlphaFoldDB" id="A0A7S3ZEB5"/>
<feature type="region of interest" description="Disordered" evidence="5">
    <location>
        <begin position="290"/>
        <end position="372"/>
    </location>
</feature>
<feature type="region of interest" description="Disordered" evidence="5">
    <location>
        <begin position="647"/>
        <end position="668"/>
    </location>
</feature>
<dbReference type="PRINTS" id="PR00328">
    <property type="entry name" value="SAR1GTPBP"/>
</dbReference>
<evidence type="ECO:0000256" key="3">
    <source>
        <dbReference type="PIRSR" id="PIRSR606689-1"/>
    </source>
</evidence>
<dbReference type="SMART" id="SM00177">
    <property type="entry name" value="ARF"/>
    <property type="match status" value="1"/>
</dbReference>
<feature type="region of interest" description="Disordered" evidence="5">
    <location>
        <begin position="387"/>
        <end position="555"/>
    </location>
</feature>
<feature type="compositionally biased region" description="Basic and acidic residues" evidence="5">
    <location>
        <begin position="439"/>
        <end position="455"/>
    </location>
</feature>
<keyword evidence="1 3" id="KW-0547">Nucleotide-binding</keyword>
<dbReference type="GO" id="GO:0005525">
    <property type="term" value="F:GTP binding"/>
    <property type="evidence" value="ECO:0007669"/>
    <property type="project" value="UniProtKB-KW"/>
</dbReference>
<evidence type="ECO:0000256" key="5">
    <source>
        <dbReference type="SAM" id="MobiDB-lite"/>
    </source>
</evidence>
<evidence type="ECO:0000256" key="1">
    <source>
        <dbReference type="ARBA" id="ARBA00022741"/>
    </source>
</evidence>
<dbReference type="InterPro" id="IPR006689">
    <property type="entry name" value="Small_GTPase_ARF/SAR"/>
</dbReference>
<evidence type="ECO:0000256" key="2">
    <source>
        <dbReference type="ARBA" id="ARBA00023134"/>
    </source>
</evidence>
<feature type="binding site" evidence="4">
    <location>
        <position position="113"/>
    </location>
    <ligand>
        <name>Mg(2+)</name>
        <dbReference type="ChEBI" id="CHEBI:18420"/>
    </ligand>
</feature>
<dbReference type="PANTHER" id="PTHR11711">
    <property type="entry name" value="ADP RIBOSYLATION FACTOR-RELATED"/>
    <property type="match status" value="1"/>
</dbReference>
<evidence type="ECO:0000256" key="4">
    <source>
        <dbReference type="PIRSR" id="PIRSR606689-2"/>
    </source>
</evidence>
<dbReference type="GO" id="GO:0046872">
    <property type="term" value="F:metal ion binding"/>
    <property type="evidence" value="ECO:0007669"/>
    <property type="project" value="UniProtKB-KW"/>
</dbReference>
<dbReference type="SUPFAM" id="SSF52540">
    <property type="entry name" value="P-loop containing nucleoside triphosphate hydrolases"/>
    <property type="match status" value="1"/>
</dbReference>
<dbReference type="GO" id="GO:0003924">
    <property type="term" value="F:GTPase activity"/>
    <property type="evidence" value="ECO:0007669"/>
    <property type="project" value="InterPro"/>
</dbReference>
<gene>
    <name evidence="7" type="ORF">LGLO00237_LOCUS32178</name>
</gene>
<organism evidence="7">
    <name type="scientific">Lotharella globosa</name>
    <dbReference type="NCBI Taxonomy" id="91324"/>
    <lineage>
        <taxon>Eukaryota</taxon>
        <taxon>Sar</taxon>
        <taxon>Rhizaria</taxon>
        <taxon>Cercozoa</taxon>
        <taxon>Chlorarachniophyceae</taxon>
        <taxon>Lotharella</taxon>
    </lineage>
</organism>
<reference evidence="7" key="1">
    <citation type="submission" date="2021-01" db="EMBL/GenBank/DDBJ databases">
        <authorList>
            <person name="Corre E."/>
            <person name="Pelletier E."/>
            <person name="Niang G."/>
            <person name="Scheremetjew M."/>
            <person name="Finn R."/>
            <person name="Kale V."/>
            <person name="Holt S."/>
            <person name="Cochrane G."/>
            <person name="Meng A."/>
            <person name="Brown T."/>
            <person name="Cohen L."/>
        </authorList>
    </citation>
    <scope>NUCLEOTIDE SEQUENCE</scope>
    <source>
        <strain evidence="7">CCCM811</strain>
    </source>
</reference>
<keyword evidence="6" id="KW-0812">Transmembrane</keyword>
<dbReference type="Pfam" id="PF00025">
    <property type="entry name" value="Arf"/>
    <property type="match status" value="1"/>
</dbReference>
<name>A0A7S3ZEB5_9EUKA</name>
<protein>
    <submittedName>
        <fullName evidence="7">Uncharacterized protein</fullName>
    </submittedName>
</protein>
<dbReference type="PROSITE" id="PS51417">
    <property type="entry name" value="ARF"/>
    <property type="match status" value="1"/>
</dbReference>
<dbReference type="InterPro" id="IPR027417">
    <property type="entry name" value="P-loop_NTPase"/>
</dbReference>